<dbReference type="AlphaFoldDB" id="A0A327R277"/>
<accession>A0A327R277</accession>
<dbReference type="RefSeq" id="WP_111624479.1">
    <property type="nucleotide sequence ID" value="NZ_QLLN01000005.1"/>
</dbReference>
<evidence type="ECO:0000313" key="2">
    <source>
        <dbReference type="Proteomes" id="UP000249696"/>
    </source>
</evidence>
<organism evidence="1 2">
    <name type="scientific">Arenibacter echinorum</name>
    <dbReference type="NCBI Taxonomy" id="440515"/>
    <lineage>
        <taxon>Bacteria</taxon>
        <taxon>Pseudomonadati</taxon>
        <taxon>Bacteroidota</taxon>
        <taxon>Flavobacteriia</taxon>
        <taxon>Flavobacteriales</taxon>
        <taxon>Flavobacteriaceae</taxon>
        <taxon>Arenibacter</taxon>
    </lineage>
</organism>
<proteinExistence type="predicted"/>
<protein>
    <submittedName>
        <fullName evidence="1">Uncharacterized protein</fullName>
    </submittedName>
</protein>
<reference evidence="1 2" key="1">
    <citation type="submission" date="2018-06" db="EMBL/GenBank/DDBJ databases">
        <title>Genomic Encyclopedia of Archaeal and Bacterial Type Strains, Phase II (KMG-II): from individual species to whole genera.</title>
        <authorList>
            <person name="Goeker M."/>
        </authorList>
    </citation>
    <scope>NUCLEOTIDE SEQUENCE [LARGE SCALE GENOMIC DNA]</scope>
    <source>
        <strain evidence="1 2">DSM 23522</strain>
    </source>
</reference>
<dbReference type="OrthoDB" id="9849027at2"/>
<dbReference type="EMBL" id="QLLN01000005">
    <property type="protein sequence ID" value="RAJ10365.1"/>
    <property type="molecule type" value="Genomic_DNA"/>
</dbReference>
<evidence type="ECO:0000313" key="1">
    <source>
        <dbReference type="EMBL" id="RAJ10365.1"/>
    </source>
</evidence>
<dbReference type="Proteomes" id="UP000249696">
    <property type="component" value="Unassembled WGS sequence"/>
</dbReference>
<sequence>MKRYKVNFKDSDQFLPSYAAPLFIFTTINFFNEVGKADLSYFFMDGERLGPIKQWLVSKMGMRLIARNVM</sequence>
<comment type="caution">
    <text evidence="1">The sequence shown here is derived from an EMBL/GenBank/DDBJ whole genome shotgun (WGS) entry which is preliminary data.</text>
</comment>
<keyword evidence="2" id="KW-1185">Reference proteome</keyword>
<gene>
    <name evidence="1" type="ORF">LV92_03114</name>
</gene>
<name>A0A327R277_9FLAO</name>